<dbReference type="InterPro" id="IPR002401">
    <property type="entry name" value="Cyt_P450_E_grp-I"/>
</dbReference>
<dbReference type="AlphaFoldDB" id="U4LTQ8"/>
<dbReference type="InterPro" id="IPR017972">
    <property type="entry name" value="Cyt_P450_CS"/>
</dbReference>
<dbReference type="eggNOG" id="KOG0156">
    <property type="taxonomic scope" value="Eukaryota"/>
</dbReference>
<dbReference type="Gene3D" id="1.10.630.10">
    <property type="entry name" value="Cytochrome P450"/>
    <property type="match status" value="1"/>
</dbReference>
<evidence type="ECO:0000256" key="1">
    <source>
        <dbReference type="ARBA" id="ARBA00001971"/>
    </source>
</evidence>
<keyword evidence="5" id="KW-0503">Monooxygenase</keyword>
<keyword evidence="2 4" id="KW-0479">Metal-binding</keyword>
<protein>
    <submittedName>
        <fullName evidence="6">Similar to Pisatin demethylase acc. no. P38364</fullName>
    </submittedName>
</protein>
<dbReference type="InterPro" id="IPR001128">
    <property type="entry name" value="Cyt_P450"/>
</dbReference>
<accession>U4LTQ8</accession>
<dbReference type="OrthoDB" id="3934656at2759"/>
<evidence type="ECO:0000256" key="4">
    <source>
        <dbReference type="PIRSR" id="PIRSR602401-1"/>
    </source>
</evidence>
<comment type="cofactor">
    <cofactor evidence="1 4">
        <name>heme</name>
        <dbReference type="ChEBI" id="CHEBI:30413"/>
    </cofactor>
</comment>
<comment type="similarity">
    <text evidence="5">Belongs to the cytochrome P450 family.</text>
</comment>
<evidence type="ECO:0000313" key="7">
    <source>
        <dbReference type="Proteomes" id="UP000018144"/>
    </source>
</evidence>
<dbReference type="Proteomes" id="UP000018144">
    <property type="component" value="Unassembled WGS sequence"/>
</dbReference>
<sequence length="520" mass="59265">MATFNSHFDLTFALRRLHLDSLISHTTPLQAILTLAFIYVSSTIIYRLYFHPLRHIPGPRLAAITDWYGIYLYLSNGLWEEGENQRFLHRRYGPVVRYGPNSVICSTISSLPLIYHRRADKTDFYATSFGRNTSFTSLLHADHVIAKKRLAYGYSMTAIKQWEHEIDVRVSEWIQQLDTRYAKTGEQLWFYKAVQFLVSDIVTEICFGEALGCVKEWTDVRNLIASFARSAPLLQVTGRIPTLGRFLRKFNLYRPKPGDKTGFGMLLAEVERAAGKYKDLDIDTQNLEKNQKAGLFFRFMTTTAQGGETMTLEQAKWEAITAMVAGSRTVADMVSPTILNILKNPRCMKRLQEELDTITEEGTVGYETAMGLPYFSAVLKEGLRSSAQAFQMPRLSPTEGLVIEGVSIPAGVSVSSSPMSVMFDEDLYGADARVFRPERYLEADEETLKKWEKYNMRFGYGTRTCIGKNIAMMEVAKTMVEFFRVFDPEVVWNDKKLEAHMTFKVRLKRRIARSTVCGAA</sequence>
<dbReference type="OMA" id="NIAMMEV"/>
<keyword evidence="6" id="KW-0808">Transferase</keyword>
<dbReference type="InterPro" id="IPR050121">
    <property type="entry name" value="Cytochrome_P450_monoxygenase"/>
</dbReference>
<feature type="binding site" description="axial binding residue" evidence="4">
    <location>
        <position position="465"/>
    </location>
    <ligand>
        <name>heme</name>
        <dbReference type="ChEBI" id="CHEBI:30413"/>
    </ligand>
    <ligandPart>
        <name>Fe</name>
        <dbReference type="ChEBI" id="CHEBI:18248"/>
    </ligandPart>
</feature>
<dbReference type="Pfam" id="PF00067">
    <property type="entry name" value="p450"/>
    <property type="match status" value="1"/>
</dbReference>
<dbReference type="GO" id="GO:0020037">
    <property type="term" value="F:heme binding"/>
    <property type="evidence" value="ECO:0007669"/>
    <property type="project" value="InterPro"/>
</dbReference>
<gene>
    <name evidence="6" type="ORF">PCON_09677</name>
</gene>
<keyword evidence="3 4" id="KW-0408">Iron</keyword>
<dbReference type="GO" id="GO:0032259">
    <property type="term" value="P:methylation"/>
    <property type="evidence" value="ECO:0007669"/>
    <property type="project" value="UniProtKB-KW"/>
</dbReference>
<evidence type="ECO:0000256" key="3">
    <source>
        <dbReference type="ARBA" id="ARBA00023004"/>
    </source>
</evidence>
<dbReference type="InterPro" id="IPR036396">
    <property type="entry name" value="Cyt_P450_sf"/>
</dbReference>
<dbReference type="GO" id="GO:0005506">
    <property type="term" value="F:iron ion binding"/>
    <property type="evidence" value="ECO:0007669"/>
    <property type="project" value="InterPro"/>
</dbReference>
<dbReference type="PANTHER" id="PTHR24305">
    <property type="entry name" value="CYTOCHROME P450"/>
    <property type="match status" value="1"/>
</dbReference>
<keyword evidence="5" id="KW-0560">Oxidoreductase</keyword>
<reference evidence="6 7" key="1">
    <citation type="journal article" date="2013" name="PLoS Genet.">
        <title>The genome and development-dependent transcriptomes of Pyronema confluens: a window into fungal evolution.</title>
        <authorList>
            <person name="Traeger S."/>
            <person name="Altegoer F."/>
            <person name="Freitag M."/>
            <person name="Gabaldon T."/>
            <person name="Kempken F."/>
            <person name="Kumar A."/>
            <person name="Marcet-Houben M."/>
            <person name="Poggeler S."/>
            <person name="Stajich J.E."/>
            <person name="Nowrousian M."/>
        </authorList>
    </citation>
    <scope>NUCLEOTIDE SEQUENCE [LARGE SCALE GENOMIC DNA]</scope>
    <source>
        <strain evidence="7">CBS 100304</strain>
        <tissue evidence="6">Vegetative mycelium</tissue>
    </source>
</reference>
<keyword evidence="4 5" id="KW-0349">Heme</keyword>
<dbReference type="PROSITE" id="PS00086">
    <property type="entry name" value="CYTOCHROME_P450"/>
    <property type="match status" value="1"/>
</dbReference>
<dbReference type="EMBL" id="HF935505">
    <property type="protein sequence ID" value="CCX31001.1"/>
    <property type="molecule type" value="Genomic_DNA"/>
</dbReference>
<evidence type="ECO:0000256" key="5">
    <source>
        <dbReference type="RuleBase" id="RU000461"/>
    </source>
</evidence>
<dbReference type="GO" id="GO:0004497">
    <property type="term" value="F:monooxygenase activity"/>
    <property type="evidence" value="ECO:0007669"/>
    <property type="project" value="UniProtKB-KW"/>
</dbReference>
<dbReference type="GO" id="GO:0016705">
    <property type="term" value="F:oxidoreductase activity, acting on paired donors, with incorporation or reduction of molecular oxygen"/>
    <property type="evidence" value="ECO:0007669"/>
    <property type="project" value="InterPro"/>
</dbReference>
<dbReference type="GO" id="GO:0008168">
    <property type="term" value="F:methyltransferase activity"/>
    <property type="evidence" value="ECO:0007669"/>
    <property type="project" value="UniProtKB-KW"/>
</dbReference>
<keyword evidence="7" id="KW-1185">Reference proteome</keyword>
<evidence type="ECO:0000256" key="2">
    <source>
        <dbReference type="ARBA" id="ARBA00022723"/>
    </source>
</evidence>
<proteinExistence type="inferred from homology"/>
<dbReference type="STRING" id="1076935.U4LTQ8"/>
<keyword evidence="6" id="KW-0489">Methyltransferase</keyword>
<dbReference type="PRINTS" id="PR00463">
    <property type="entry name" value="EP450I"/>
</dbReference>
<evidence type="ECO:0000313" key="6">
    <source>
        <dbReference type="EMBL" id="CCX31001.1"/>
    </source>
</evidence>
<organism evidence="6 7">
    <name type="scientific">Pyronema omphalodes (strain CBS 100304)</name>
    <name type="common">Pyronema confluens</name>
    <dbReference type="NCBI Taxonomy" id="1076935"/>
    <lineage>
        <taxon>Eukaryota</taxon>
        <taxon>Fungi</taxon>
        <taxon>Dikarya</taxon>
        <taxon>Ascomycota</taxon>
        <taxon>Pezizomycotina</taxon>
        <taxon>Pezizomycetes</taxon>
        <taxon>Pezizales</taxon>
        <taxon>Pyronemataceae</taxon>
        <taxon>Pyronema</taxon>
    </lineage>
</organism>
<name>U4LTQ8_PYROM</name>
<dbReference type="PANTHER" id="PTHR24305:SF85">
    <property type="entry name" value="P450, PUTATIVE (EUROFUNG)-RELATED"/>
    <property type="match status" value="1"/>
</dbReference>
<dbReference type="SUPFAM" id="SSF48264">
    <property type="entry name" value="Cytochrome P450"/>
    <property type="match status" value="1"/>
</dbReference>